<sequence>MPTQPKKSTESKMSRSHSGRPVKKTERNKKTSKKRSVSAKATKSKVDILSPAAMENVYYISHNAVDCLKFRGFVWPESTKKRRKKGKKQKNKK</sequence>
<organism evidence="1 2">
    <name type="scientific">Dallia pectoralis</name>
    <name type="common">Alaska blackfish</name>
    <dbReference type="NCBI Taxonomy" id="75939"/>
    <lineage>
        <taxon>Eukaryota</taxon>
        <taxon>Metazoa</taxon>
        <taxon>Chordata</taxon>
        <taxon>Craniata</taxon>
        <taxon>Vertebrata</taxon>
        <taxon>Euteleostomi</taxon>
        <taxon>Actinopterygii</taxon>
        <taxon>Neopterygii</taxon>
        <taxon>Teleostei</taxon>
        <taxon>Protacanthopterygii</taxon>
        <taxon>Esociformes</taxon>
        <taxon>Umbridae</taxon>
        <taxon>Dallia</taxon>
    </lineage>
</organism>
<reference evidence="1" key="1">
    <citation type="submission" date="2021-05" db="EMBL/GenBank/DDBJ databases">
        <authorList>
            <person name="Pan Q."/>
            <person name="Jouanno E."/>
            <person name="Zahm M."/>
            <person name="Klopp C."/>
            <person name="Cabau C."/>
            <person name="Louis A."/>
            <person name="Berthelot C."/>
            <person name="Parey E."/>
            <person name="Roest Crollius H."/>
            <person name="Montfort J."/>
            <person name="Robinson-Rechavi M."/>
            <person name="Bouchez O."/>
            <person name="Lampietro C."/>
            <person name="Lopez Roques C."/>
            <person name="Donnadieu C."/>
            <person name="Postlethwait J."/>
            <person name="Bobe J."/>
            <person name="Dillon D."/>
            <person name="Chandos A."/>
            <person name="von Hippel F."/>
            <person name="Guiguen Y."/>
        </authorList>
    </citation>
    <scope>NUCLEOTIDE SEQUENCE</scope>
    <source>
        <strain evidence="1">YG-Jan2019</strain>
    </source>
</reference>
<accession>A0ACC2GTN6</accession>
<evidence type="ECO:0000313" key="1">
    <source>
        <dbReference type="EMBL" id="KAJ8006773.1"/>
    </source>
</evidence>
<dbReference type="EMBL" id="CM055736">
    <property type="protein sequence ID" value="KAJ8006773.1"/>
    <property type="molecule type" value="Genomic_DNA"/>
</dbReference>
<gene>
    <name evidence="1" type="ORF">DPEC_G00110700</name>
</gene>
<name>A0ACC2GTN6_DALPE</name>
<evidence type="ECO:0000313" key="2">
    <source>
        <dbReference type="Proteomes" id="UP001157502"/>
    </source>
</evidence>
<comment type="caution">
    <text evidence="1">The sequence shown here is derived from an EMBL/GenBank/DDBJ whole genome shotgun (WGS) entry which is preliminary data.</text>
</comment>
<dbReference type="Proteomes" id="UP001157502">
    <property type="component" value="Chromosome 9"/>
</dbReference>
<proteinExistence type="predicted"/>
<protein>
    <submittedName>
        <fullName evidence="1">Uncharacterized protein</fullName>
    </submittedName>
</protein>
<keyword evidence="2" id="KW-1185">Reference proteome</keyword>